<name>A0A089VIQ5_THAWE</name>
<evidence type="ECO:0000256" key="7">
    <source>
        <dbReference type="ARBA" id="ARBA00022927"/>
    </source>
</evidence>
<keyword evidence="13" id="KW-0150">Chloroplast</keyword>
<dbReference type="RefSeq" id="YP_009093463.1">
    <property type="nucleotide sequence ID" value="NC_025314.1"/>
</dbReference>
<protein>
    <recommendedName>
        <fullName evidence="4">Probable protein-export membrane protein SecG</fullName>
    </recommendedName>
    <alternativeName>
        <fullName evidence="3">Probable protein-export membrane protein secG</fullName>
    </alternativeName>
</protein>
<keyword evidence="9" id="KW-0811">Translocation</keyword>
<dbReference type="InterPro" id="IPR004692">
    <property type="entry name" value="SecG"/>
</dbReference>
<proteinExistence type="inferred from homology"/>
<organism evidence="13">
    <name type="scientific">Thalassiosira weissflogii</name>
    <name type="common">Marine diatom</name>
    <dbReference type="NCBI Taxonomy" id="1577725"/>
    <lineage>
        <taxon>Eukaryota</taxon>
        <taxon>Sar</taxon>
        <taxon>Stramenopiles</taxon>
        <taxon>Ochrophyta</taxon>
        <taxon>Bacillariophyta</taxon>
        <taxon>Coscinodiscophyceae</taxon>
        <taxon>Thalassiosirophycidae</taxon>
        <taxon>Thalassiosirales</taxon>
        <taxon>Thalassiosiraceae</taxon>
        <taxon>Conticribra</taxon>
    </lineage>
</organism>
<evidence type="ECO:0000256" key="10">
    <source>
        <dbReference type="ARBA" id="ARBA00023136"/>
    </source>
</evidence>
<dbReference type="NCBIfam" id="TIGR00810">
    <property type="entry name" value="secG"/>
    <property type="match status" value="1"/>
</dbReference>
<evidence type="ECO:0000313" key="13">
    <source>
        <dbReference type="EMBL" id="AIR76136.1"/>
    </source>
</evidence>
<dbReference type="AlphaFoldDB" id="A0A089VIQ5"/>
<dbReference type="GO" id="GO:0009306">
    <property type="term" value="P:protein secretion"/>
    <property type="evidence" value="ECO:0007669"/>
    <property type="project" value="InterPro"/>
</dbReference>
<keyword evidence="8 12" id="KW-1133">Transmembrane helix</keyword>
<dbReference type="GeneID" id="20834239"/>
<sequence>MLKLIWIIISLILIGLIFVRTPQNQGIGSFSTKNNLLGSPSSAEQFLNNLTILLIISYFGFALILNFSN</sequence>
<evidence type="ECO:0000256" key="4">
    <source>
        <dbReference type="ARBA" id="ARBA00015435"/>
    </source>
</evidence>
<geneLocation type="chloroplast" evidence="13"/>
<dbReference type="GO" id="GO:0016020">
    <property type="term" value="C:membrane"/>
    <property type="evidence" value="ECO:0007669"/>
    <property type="project" value="UniProtKB-SubCell"/>
</dbReference>
<keyword evidence="7" id="KW-0653">Protein transport</keyword>
<feature type="transmembrane region" description="Helical" evidence="12">
    <location>
        <begin position="46"/>
        <end position="67"/>
    </location>
</feature>
<dbReference type="GO" id="GO:0015450">
    <property type="term" value="F:protein-transporting ATPase activity"/>
    <property type="evidence" value="ECO:0007669"/>
    <property type="project" value="InterPro"/>
</dbReference>
<evidence type="ECO:0000256" key="3">
    <source>
        <dbReference type="ARBA" id="ARBA00013657"/>
    </source>
</evidence>
<evidence type="ECO:0000256" key="11">
    <source>
        <dbReference type="ARBA" id="ARBA00025638"/>
    </source>
</evidence>
<evidence type="ECO:0000256" key="12">
    <source>
        <dbReference type="SAM" id="Phobius"/>
    </source>
</evidence>
<comment type="similarity">
    <text evidence="2">Belongs to the SecG family.</text>
</comment>
<evidence type="ECO:0000256" key="2">
    <source>
        <dbReference type="ARBA" id="ARBA00008445"/>
    </source>
</evidence>
<gene>
    <name evidence="13" type="primary">secG</name>
</gene>
<dbReference type="EMBL" id="KJ958485">
    <property type="protein sequence ID" value="AIR76136.1"/>
    <property type="molecule type" value="Genomic_DNA"/>
</dbReference>
<keyword evidence="13" id="KW-0934">Plastid</keyword>
<evidence type="ECO:0000256" key="8">
    <source>
        <dbReference type="ARBA" id="ARBA00022989"/>
    </source>
</evidence>
<evidence type="ECO:0000256" key="1">
    <source>
        <dbReference type="ARBA" id="ARBA00004141"/>
    </source>
</evidence>
<keyword evidence="6 12" id="KW-0812">Transmembrane</keyword>
<accession>A0A089VIQ5</accession>
<evidence type="ECO:0000256" key="6">
    <source>
        <dbReference type="ARBA" id="ARBA00022692"/>
    </source>
</evidence>
<evidence type="ECO:0000256" key="9">
    <source>
        <dbReference type="ARBA" id="ARBA00023010"/>
    </source>
</evidence>
<keyword evidence="10 12" id="KW-0472">Membrane</keyword>
<dbReference type="Pfam" id="PF03840">
    <property type="entry name" value="SecG"/>
    <property type="match status" value="1"/>
</dbReference>
<comment type="function">
    <text evidence="11">Involved in protein export. Participates in an early event of protein translocation across the chloroplast thylakoid membrane.</text>
</comment>
<keyword evidence="5" id="KW-0813">Transport</keyword>
<reference evidence="13" key="2">
    <citation type="submission" date="2014-06" db="EMBL/GenBank/DDBJ databases">
        <authorList>
            <person name="Sabir J.S.M."/>
            <person name="Yu M."/>
            <person name="Ashworth M.P."/>
            <person name="Baeshen N.A."/>
            <person name="Baeshen M.N."/>
            <person name="Bahieldin A."/>
            <person name="Theriot E.C."/>
            <person name="Jansen R.K."/>
        </authorList>
    </citation>
    <scope>NUCLEOTIDE SEQUENCE</scope>
</reference>
<reference evidence="13" key="1">
    <citation type="journal article" date="2014" name="PLoS ONE">
        <title>Conserved gene order and expanded inverted repeats characterize plastid genomes of Thalassiosirales.</title>
        <authorList>
            <person name="Sabir J.S."/>
            <person name="Yu M."/>
            <person name="Ashworth M.P."/>
            <person name="Baeshen N.A."/>
            <person name="Baeshen M.N."/>
            <person name="Bahieldin A."/>
            <person name="Theriot E.C."/>
            <person name="Jansen R.K."/>
        </authorList>
    </citation>
    <scope>NUCLEOTIDE SEQUENCE</scope>
</reference>
<evidence type="ECO:0000256" key="5">
    <source>
        <dbReference type="ARBA" id="ARBA00022448"/>
    </source>
</evidence>
<comment type="subcellular location">
    <subcellularLocation>
        <location evidence="1">Membrane</location>
        <topology evidence="1">Multi-pass membrane protein</topology>
    </subcellularLocation>
</comment>